<feature type="compositionally biased region" description="Acidic residues" evidence="3">
    <location>
        <begin position="1405"/>
        <end position="1466"/>
    </location>
</feature>
<evidence type="ECO:0000256" key="2">
    <source>
        <dbReference type="ARBA" id="ARBA00022801"/>
    </source>
</evidence>
<dbReference type="Pfam" id="PF07727">
    <property type="entry name" value="RVT_2"/>
    <property type="match status" value="1"/>
</dbReference>
<dbReference type="GO" id="GO:0046872">
    <property type="term" value="F:metal ion binding"/>
    <property type="evidence" value="ECO:0007669"/>
    <property type="project" value="UniProtKB-KW"/>
</dbReference>
<dbReference type="SUPFAM" id="SSF53098">
    <property type="entry name" value="Ribonuclease H-like"/>
    <property type="match status" value="1"/>
</dbReference>
<feature type="region of interest" description="Disordered" evidence="3">
    <location>
        <begin position="1732"/>
        <end position="1777"/>
    </location>
</feature>
<reference evidence="5" key="1">
    <citation type="journal article" date="2019" name="Sci. Rep.">
        <title>Draft genome of Tanacetum cinerariifolium, the natural source of mosquito coil.</title>
        <authorList>
            <person name="Yamashiro T."/>
            <person name="Shiraishi A."/>
            <person name="Satake H."/>
            <person name="Nakayama K."/>
        </authorList>
    </citation>
    <scope>NUCLEOTIDE SEQUENCE</scope>
</reference>
<proteinExistence type="predicted"/>
<dbReference type="GO" id="GO:0003676">
    <property type="term" value="F:nucleic acid binding"/>
    <property type="evidence" value="ECO:0007669"/>
    <property type="project" value="InterPro"/>
</dbReference>
<feature type="compositionally biased region" description="Low complexity" evidence="3">
    <location>
        <begin position="994"/>
        <end position="1003"/>
    </location>
</feature>
<feature type="region of interest" description="Disordered" evidence="3">
    <location>
        <begin position="1370"/>
        <end position="1470"/>
    </location>
</feature>
<accession>A0A6L2JRA0</accession>
<sequence length="1911" mass="217034">MELYMMNRQHRRLILESVENGPLMWPLIKENEVTRPKKYSELSDMEAIQADCDVKATNIILQGLPLEVYALSQQYSSNQSSTPLSITHTSNDYKSSVHHNAYSPPSSIPQIGYATTVNQQQQLEFPSLDLGLTILVFKQGDDFIDAIDHMTSFLSDVITSRYPTTNNQLRNSSNPRQQATINDGRITLQPVQGRQISFASRHMSKQCTKPKRKRDDSWFKDKVLLVQAQANGQILHEDELAFLADPRITEGQATQTVITHNAAYQADDLDGYDSDCDGINSAKVTLMENLSHYDSDAIAEINLDHKSVNDTLTVELERYKEQVIVLKEGQNVDLKSNDNVSDSKAQSVEIDRLKQTLSEHLKEKDSLMETVTLLKNDFKKEESKNMDKEIALEKRIKQLDNIVFKRDQSAQTVHMLMKPQFFYDHTPRQALEPNLSSRPTIVEVPKELPRVSMVNTSLKKLKHHLASFDMVIKERTTATAITEGSWGFEHTKACFINEIILFAVEQYHLESKTFEVKMNKVLSKNERLLEQVISKDIVNIIVNSSVDHSSAYVHECEKCLKLETELLNKKDFIEKETSDKLFRSFTTLEKHCISLEVDSQLNQKNFQRDNSVSNQSALSFDHYFELNELKAWSQEKDTVISKLKEIIKSISGNMKEDKIKKDLEEIETINIEHYHRVSKLIAKNEHLKQTHKQLYNSIKSARVKPSTSASGSQPSGNTKKDKIQRPPRSTQKNKVEAHPRTVKSSLKTKNYAVKPKGNASVQHSKVIQIVLWYLDSGYSKHMIGDHSQLTNFVNKFLVTVKFKNDHVAKIMVMVIIRQGLVLGLLKLKFEKDHLCSACAMGKSKKKPYKPKSKDTNQEKLYLLHMDLCGPMRAASVNEKKTDNGTEFVNQTLRENYEKVGISHETSVARSPQQNKAVATACYTQNGSIVRLHHGKTPYELLHDKLPDLSFFYVFGALCYPTNDSENLGKLQLKADIAPEVIALIVKVVAPEPATSTGSPSSSTVDQDAPSPSHSQTTPKTQSPIIPNDVKEDSHDLDVVHMNHDMFFAMQEELNEFEHLEVWELVPRPDKFMVITFKWIYKVKLDEVGGILKNKARLVARGYRQEEGINFEESFALVARLQAIRNFLAFATHMNMVVYQMDVKTAFLNGNLLEEVYVSQPNGFVDPGIQISQSPRGIFINQSKYALASLKKYSFNSCDPVDTPMVEKSKLDEDKEGKTVDLSHYHGMIGTLLYLTASRPDLQYACVPAFVDADHAGCQDTRCSASDSMQFLGDRLEPPFEEAILTFLKDLGQSGEIKVIIDVNVNKLHQPWRSFAVVINKDDQMFTTIKVVYRHEDTQLYGAILPNEFTNEAIKDSKSYKEYYAIASGAEPPKTKANEGIGGKPGVPDVPTYGFDDEKISWKSCEEEDDDEIGMNDDDDDDNDDDDDEADNQDTDGQEDDGQEYDGQDDESQDDDNEQTDSNNDGDDFVHLKFSTHDQDERQDEEDSFDPRDVNVNLEGPDIKMIDAQQTNVKTTQVIEDTHVIIIPVNPEDVLVTTIAESPLLSAITLPPPPTPLITHLQQTPVLAPATVPSSSLQDLPNFGSLFGFDHRLKTLENDSSDFNKMNEVVKTAVQLQSDRLRDEAQAENKDFINKLNDNIKKIIKDQVKEQVKAQVFKILLKIEQTVNEQLEVEVLTRSSNESKTSHVVAANLSKLKLKKILIDKIEINKSIYRSDEQKISIKHWLTLTKVTNRRRAGKEPESTSAPKKKISKTTGMSTKGSKSNHKSAGESAQAEEPMHTAKILEEHAHQKLKTGVIEDQPDEETYQLSDWKSAPDVYSKRRIITVTMLQIIEWHNYKHLKWITVRRDHDKLYTFKEGDFNRLRIQDNEDMLLFLVQGKLTNLTVEECLAFNVSLRMFTRIIVIQRHVEDL</sequence>
<dbReference type="InterPro" id="IPR013103">
    <property type="entry name" value="RVT_2"/>
</dbReference>
<feature type="compositionally biased region" description="Polar residues" evidence="3">
    <location>
        <begin position="697"/>
        <end position="717"/>
    </location>
</feature>
<dbReference type="EMBL" id="BKCJ010001143">
    <property type="protein sequence ID" value="GEU39192.1"/>
    <property type="molecule type" value="Genomic_DNA"/>
</dbReference>
<dbReference type="PANTHER" id="PTHR42648:SF21">
    <property type="entry name" value="CYSTEINE-RICH RLK (RECEPTOR-LIKE PROTEIN KINASE) 8"/>
    <property type="match status" value="1"/>
</dbReference>
<keyword evidence="1" id="KW-0479">Metal-binding</keyword>
<feature type="domain" description="Reverse transcriptase Ty1/copia-type" evidence="4">
    <location>
        <begin position="1060"/>
        <end position="1164"/>
    </location>
</feature>
<organism evidence="5">
    <name type="scientific">Tanacetum cinerariifolium</name>
    <name type="common">Dalmatian daisy</name>
    <name type="synonym">Chrysanthemum cinerariifolium</name>
    <dbReference type="NCBI Taxonomy" id="118510"/>
    <lineage>
        <taxon>Eukaryota</taxon>
        <taxon>Viridiplantae</taxon>
        <taxon>Streptophyta</taxon>
        <taxon>Embryophyta</taxon>
        <taxon>Tracheophyta</taxon>
        <taxon>Spermatophyta</taxon>
        <taxon>Magnoliopsida</taxon>
        <taxon>eudicotyledons</taxon>
        <taxon>Gunneridae</taxon>
        <taxon>Pentapetalae</taxon>
        <taxon>asterids</taxon>
        <taxon>campanulids</taxon>
        <taxon>Asterales</taxon>
        <taxon>Asteraceae</taxon>
        <taxon>Asteroideae</taxon>
        <taxon>Anthemideae</taxon>
        <taxon>Anthemidinae</taxon>
        <taxon>Tanacetum</taxon>
    </lineage>
</organism>
<evidence type="ECO:0000256" key="3">
    <source>
        <dbReference type="SAM" id="MobiDB-lite"/>
    </source>
</evidence>
<dbReference type="Gene3D" id="3.30.420.10">
    <property type="entry name" value="Ribonuclease H-like superfamily/Ribonuclease H"/>
    <property type="match status" value="1"/>
</dbReference>
<evidence type="ECO:0000256" key="1">
    <source>
        <dbReference type="ARBA" id="ARBA00022723"/>
    </source>
</evidence>
<dbReference type="PANTHER" id="PTHR42648">
    <property type="entry name" value="TRANSPOSASE, PUTATIVE-RELATED"/>
    <property type="match status" value="1"/>
</dbReference>
<feature type="compositionally biased region" description="Polar residues" evidence="3">
    <location>
        <begin position="1009"/>
        <end position="1024"/>
    </location>
</feature>
<comment type="caution">
    <text evidence="5">The sequence shown here is derived from an EMBL/GenBank/DDBJ whole genome shotgun (WGS) entry which is preliminary data.</text>
</comment>
<keyword evidence="2" id="KW-0378">Hydrolase</keyword>
<evidence type="ECO:0000313" key="5">
    <source>
        <dbReference type="EMBL" id="GEU39192.1"/>
    </source>
</evidence>
<name>A0A6L2JRA0_TANCI</name>
<feature type="compositionally biased region" description="Polar residues" evidence="3">
    <location>
        <begin position="1752"/>
        <end position="1761"/>
    </location>
</feature>
<evidence type="ECO:0000259" key="4">
    <source>
        <dbReference type="Pfam" id="PF07727"/>
    </source>
</evidence>
<dbReference type="InterPro" id="IPR039537">
    <property type="entry name" value="Retrotran_Ty1/copia-like"/>
</dbReference>
<feature type="region of interest" description="Disordered" evidence="3">
    <location>
        <begin position="697"/>
        <end position="749"/>
    </location>
</feature>
<dbReference type="InterPro" id="IPR036397">
    <property type="entry name" value="RNaseH_sf"/>
</dbReference>
<dbReference type="GO" id="GO:0016787">
    <property type="term" value="F:hydrolase activity"/>
    <property type="evidence" value="ECO:0007669"/>
    <property type="project" value="UniProtKB-KW"/>
</dbReference>
<protein>
    <submittedName>
        <fullName evidence="5">Retrovirus-related Pol polyprotein from transposon TNT 1-94</fullName>
    </submittedName>
</protein>
<gene>
    <name evidence="5" type="ORF">Tci_011170</name>
</gene>
<feature type="compositionally biased region" description="Basic and acidic residues" evidence="3">
    <location>
        <begin position="1395"/>
        <end position="1404"/>
    </location>
</feature>
<dbReference type="InterPro" id="IPR012337">
    <property type="entry name" value="RNaseH-like_sf"/>
</dbReference>
<feature type="region of interest" description="Disordered" evidence="3">
    <location>
        <begin position="993"/>
        <end position="1028"/>
    </location>
</feature>